<dbReference type="InterPro" id="IPR038765">
    <property type="entry name" value="Papain-like_cys_pep_sf"/>
</dbReference>
<dbReference type="InterPro" id="IPR051202">
    <property type="entry name" value="Peptidase_C40"/>
</dbReference>
<proteinExistence type="inferred from homology"/>
<dbReference type="SMART" id="SM00287">
    <property type="entry name" value="SH3b"/>
    <property type="match status" value="1"/>
</dbReference>
<comment type="caution">
    <text evidence="6">The sequence shown here is derived from an EMBL/GenBank/DDBJ whole genome shotgun (WGS) entry which is preliminary data.</text>
</comment>
<dbReference type="AlphaFoldDB" id="A0A9D1WII7"/>
<dbReference type="PROSITE" id="PS51935">
    <property type="entry name" value="NLPC_P60"/>
    <property type="match status" value="1"/>
</dbReference>
<evidence type="ECO:0000259" key="5">
    <source>
        <dbReference type="PROSITE" id="PS51935"/>
    </source>
</evidence>
<dbReference type="GO" id="GO:0006508">
    <property type="term" value="P:proteolysis"/>
    <property type="evidence" value="ECO:0007669"/>
    <property type="project" value="UniProtKB-KW"/>
</dbReference>
<comment type="similarity">
    <text evidence="1">Belongs to the peptidase C40 family.</text>
</comment>
<dbReference type="Gene3D" id="2.30.30.40">
    <property type="entry name" value="SH3 Domains"/>
    <property type="match status" value="1"/>
</dbReference>
<sequence>MRRIGYAGILGAFGLGILLTFGNSQTARADGFTQETTDTAPSYGIADVDTSLNVRSEPGMEGEIIGEMAPTAICEISSIQDGWAQIVSGEVEGYVSVSYLYTGEQAEAMVEEAGEENFPTAQSNQEELPAVVQGDVTGEQVVEYARNFLGNPYVWGGTSLTNGADCSGFTQSIYKSFGIQLPRTAAEQANVGTRVELDALQPGDLVFYSDGSSIYHVVIYAGNGQVVHASSSDTGIKESELYTDRAVWGVRLL</sequence>
<keyword evidence="2" id="KW-0645">Protease</keyword>
<dbReference type="PANTHER" id="PTHR47053:SF1">
    <property type="entry name" value="MUREIN DD-ENDOPEPTIDASE MEPH-RELATED"/>
    <property type="match status" value="1"/>
</dbReference>
<dbReference type="Pfam" id="PF08239">
    <property type="entry name" value="SH3_3"/>
    <property type="match status" value="1"/>
</dbReference>
<evidence type="ECO:0000313" key="7">
    <source>
        <dbReference type="Proteomes" id="UP000886817"/>
    </source>
</evidence>
<keyword evidence="4" id="KW-0788">Thiol protease</keyword>
<dbReference type="InterPro" id="IPR000064">
    <property type="entry name" value="NLP_P60_dom"/>
</dbReference>
<feature type="domain" description="NlpC/P60" evidence="5">
    <location>
        <begin position="135"/>
        <end position="253"/>
    </location>
</feature>
<name>A0A9D1WII7_9FIRM</name>
<dbReference type="Proteomes" id="UP000886817">
    <property type="component" value="Unassembled WGS sequence"/>
</dbReference>
<reference evidence="6" key="2">
    <citation type="submission" date="2021-04" db="EMBL/GenBank/DDBJ databases">
        <authorList>
            <person name="Gilroy R."/>
        </authorList>
    </citation>
    <scope>NUCLEOTIDE SEQUENCE</scope>
    <source>
        <strain evidence="6">ChiSjej1B19-8411</strain>
    </source>
</reference>
<accession>A0A9D1WII7</accession>
<evidence type="ECO:0000256" key="1">
    <source>
        <dbReference type="ARBA" id="ARBA00007074"/>
    </source>
</evidence>
<evidence type="ECO:0000256" key="4">
    <source>
        <dbReference type="ARBA" id="ARBA00022807"/>
    </source>
</evidence>
<dbReference type="Pfam" id="PF00877">
    <property type="entry name" value="NLPC_P60"/>
    <property type="match status" value="1"/>
</dbReference>
<evidence type="ECO:0000313" key="6">
    <source>
        <dbReference type="EMBL" id="HIX59871.1"/>
    </source>
</evidence>
<reference evidence="6" key="1">
    <citation type="journal article" date="2021" name="PeerJ">
        <title>Extensive microbial diversity within the chicken gut microbiome revealed by metagenomics and culture.</title>
        <authorList>
            <person name="Gilroy R."/>
            <person name="Ravi A."/>
            <person name="Getino M."/>
            <person name="Pursley I."/>
            <person name="Horton D.L."/>
            <person name="Alikhan N.F."/>
            <person name="Baker D."/>
            <person name="Gharbi K."/>
            <person name="Hall N."/>
            <person name="Watson M."/>
            <person name="Adriaenssens E.M."/>
            <person name="Foster-Nyarko E."/>
            <person name="Jarju S."/>
            <person name="Secka A."/>
            <person name="Antonio M."/>
            <person name="Oren A."/>
            <person name="Chaudhuri R.R."/>
            <person name="La Ragione R."/>
            <person name="Hildebrand F."/>
            <person name="Pallen M.J."/>
        </authorList>
    </citation>
    <scope>NUCLEOTIDE SEQUENCE</scope>
    <source>
        <strain evidence="6">ChiSjej1B19-8411</strain>
    </source>
</reference>
<protein>
    <submittedName>
        <fullName evidence="6">C40 family peptidase</fullName>
    </submittedName>
</protein>
<dbReference type="PANTHER" id="PTHR47053">
    <property type="entry name" value="MUREIN DD-ENDOPEPTIDASE MEPH-RELATED"/>
    <property type="match status" value="1"/>
</dbReference>
<dbReference type="InterPro" id="IPR003646">
    <property type="entry name" value="SH3-like_bac-type"/>
</dbReference>
<dbReference type="EMBL" id="DXEX01000197">
    <property type="protein sequence ID" value="HIX59871.1"/>
    <property type="molecule type" value="Genomic_DNA"/>
</dbReference>
<organism evidence="6 7">
    <name type="scientific">Candidatus Blautia gallistercoris</name>
    <dbReference type="NCBI Taxonomy" id="2838490"/>
    <lineage>
        <taxon>Bacteria</taxon>
        <taxon>Bacillati</taxon>
        <taxon>Bacillota</taxon>
        <taxon>Clostridia</taxon>
        <taxon>Lachnospirales</taxon>
        <taxon>Lachnospiraceae</taxon>
        <taxon>Blautia</taxon>
    </lineage>
</organism>
<dbReference type="SUPFAM" id="SSF54001">
    <property type="entry name" value="Cysteine proteinases"/>
    <property type="match status" value="1"/>
</dbReference>
<dbReference type="Gene3D" id="3.90.1720.10">
    <property type="entry name" value="endopeptidase domain like (from Nostoc punctiforme)"/>
    <property type="match status" value="1"/>
</dbReference>
<evidence type="ECO:0000256" key="3">
    <source>
        <dbReference type="ARBA" id="ARBA00022801"/>
    </source>
</evidence>
<evidence type="ECO:0000256" key="2">
    <source>
        <dbReference type="ARBA" id="ARBA00022670"/>
    </source>
</evidence>
<gene>
    <name evidence="6" type="ORF">IAA45_09185</name>
</gene>
<keyword evidence="3" id="KW-0378">Hydrolase</keyword>
<dbReference type="GO" id="GO:0008234">
    <property type="term" value="F:cysteine-type peptidase activity"/>
    <property type="evidence" value="ECO:0007669"/>
    <property type="project" value="UniProtKB-KW"/>
</dbReference>